<dbReference type="RefSeq" id="WP_338575166.1">
    <property type="nucleotide sequence ID" value="NZ_CP146369.1"/>
</dbReference>
<dbReference type="Pfam" id="PF02423">
    <property type="entry name" value="OCD_Mu_crystall"/>
    <property type="match status" value="1"/>
</dbReference>
<dbReference type="InterPro" id="IPR023401">
    <property type="entry name" value="ODC_N"/>
</dbReference>
<protein>
    <submittedName>
        <fullName evidence="1">Ornithine cyclodeaminase family protein</fullName>
    </submittedName>
</protein>
<dbReference type="Gene3D" id="3.40.50.720">
    <property type="entry name" value="NAD(P)-binding Rossmann-like Domain"/>
    <property type="match status" value="1"/>
</dbReference>
<dbReference type="SUPFAM" id="SSF51735">
    <property type="entry name" value="NAD(P)-binding Rossmann-fold domains"/>
    <property type="match status" value="1"/>
</dbReference>
<evidence type="ECO:0000313" key="1">
    <source>
        <dbReference type="EMBL" id="WWT53444.1"/>
    </source>
</evidence>
<evidence type="ECO:0000313" key="2">
    <source>
        <dbReference type="Proteomes" id="UP001363460"/>
    </source>
</evidence>
<accession>A0ABZ2I722</accession>
<dbReference type="InterPro" id="IPR036291">
    <property type="entry name" value="NAD(P)-bd_dom_sf"/>
</dbReference>
<dbReference type="Proteomes" id="UP001363460">
    <property type="component" value="Chromosome"/>
</dbReference>
<reference evidence="1 2" key="1">
    <citation type="submission" date="2024-02" db="EMBL/GenBank/DDBJ databases">
        <title>Distribution and functional of Brevundimonas-related endobacteria within Verticillium dahliae.</title>
        <authorList>
            <person name="Zeng H."/>
        </authorList>
    </citation>
    <scope>NUCLEOTIDE SEQUENCE [LARGE SCALE GENOMIC DNA]</scope>
    <source>
        <strain evidence="1 2">TRM 44200</strain>
    </source>
</reference>
<dbReference type="Gene3D" id="3.30.1780.10">
    <property type="entry name" value="ornithine cyclodeaminase, domain 1"/>
    <property type="match status" value="1"/>
</dbReference>
<dbReference type="EMBL" id="CP146369">
    <property type="protein sequence ID" value="WWT53444.1"/>
    <property type="molecule type" value="Genomic_DNA"/>
</dbReference>
<dbReference type="PIRSF" id="PIRSF001439">
    <property type="entry name" value="CryM"/>
    <property type="match status" value="1"/>
</dbReference>
<dbReference type="PANTHER" id="PTHR13812">
    <property type="entry name" value="KETIMINE REDUCTASE MU-CRYSTALLIN"/>
    <property type="match status" value="1"/>
</dbReference>
<proteinExistence type="predicted"/>
<gene>
    <name evidence="1" type="ORF">V8J38_09185</name>
</gene>
<name>A0ABZ2I722_9CAUL</name>
<sequence length="321" mass="34122">MSEGLTVMDAEAVRARLTIAACIPLMREAMTALSSGRVEQHLRSFLSVGEGRTFALMPAASADGFGAKLVSVYQDTDHPGRRRHQGLVVLFDPESGAPAFIGDAEEITRIRTAAASAAATDALARPDASILAVIGTGAQAQAHLEAIALVRPLTEIRIWGRDAEGARRFAEAMRKKYDCPVRACATVEAAVQAADIICTVTASRDPILHRDWVTPGAHVNLVGSSGPHAAEADIDLVAASRFIGDHREHVLAHGGEFLRARQAGRVTDDHIAAEIGEVFAGRRNGRISPADITLYKSLGHAVQDLAAAAWLLSLERTARHG</sequence>
<organism evidence="1 2">
    <name type="scientific">Brevundimonas olei</name>
    <dbReference type="NCBI Taxonomy" id="657642"/>
    <lineage>
        <taxon>Bacteria</taxon>
        <taxon>Pseudomonadati</taxon>
        <taxon>Pseudomonadota</taxon>
        <taxon>Alphaproteobacteria</taxon>
        <taxon>Caulobacterales</taxon>
        <taxon>Caulobacteraceae</taxon>
        <taxon>Brevundimonas</taxon>
    </lineage>
</organism>
<keyword evidence="2" id="KW-1185">Reference proteome</keyword>
<dbReference type="PANTHER" id="PTHR13812:SF19">
    <property type="entry name" value="KETIMINE REDUCTASE MU-CRYSTALLIN"/>
    <property type="match status" value="1"/>
</dbReference>
<dbReference type="InterPro" id="IPR003462">
    <property type="entry name" value="ODC_Mu_crystall"/>
</dbReference>